<dbReference type="HOGENOM" id="CLU_110902_0_0_1"/>
<evidence type="ECO:0000313" key="2">
    <source>
        <dbReference type="EnsemblPlants" id="OBART07G26230.1"/>
    </source>
</evidence>
<feature type="transmembrane region" description="Helical" evidence="1">
    <location>
        <begin position="73"/>
        <end position="93"/>
    </location>
</feature>
<feature type="transmembrane region" description="Helical" evidence="1">
    <location>
        <begin position="114"/>
        <end position="135"/>
    </location>
</feature>
<feature type="transmembrane region" description="Helical" evidence="1">
    <location>
        <begin position="141"/>
        <end position="163"/>
    </location>
</feature>
<name>A0A0D3GUX7_9ORYZ</name>
<keyword evidence="1" id="KW-1133">Transmembrane helix</keyword>
<organism evidence="2">
    <name type="scientific">Oryza barthii</name>
    <dbReference type="NCBI Taxonomy" id="65489"/>
    <lineage>
        <taxon>Eukaryota</taxon>
        <taxon>Viridiplantae</taxon>
        <taxon>Streptophyta</taxon>
        <taxon>Embryophyta</taxon>
        <taxon>Tracheophyta</taxon>
        <taxon>Spermatophyta</taxon>
        <taxon>Magnoliopsida</taxon>
        <taxon>Liliopsida</taxon>
        <taxon>Poales</taxon>
        <taxon>Poaceae</taxon>
        <taxon>BOP clade</taxon>
        <taxon>Oryzoideae</taxon>
        <taxon>Oryzeae</taxon>
        <taxon>Oryzinae</taxon>
        <taxon>Oryza</taxon>
    </lineage>
</organism>
<protein>
    <submittedName>
        <fullName evidence="2">Uncharacterized protein</fullName>
    </submittedName>
</protein>
<feature type="transmembrane region" description="Helical" evidence="1">
    <location>
        <begin position="175"/>
        <end position="194"/>
    </location>
</feature>
<dbReference type="EnsemblPlants" id="OBART07G26230.1">
    <property type="protein sequence ID" value="OBART07G26230.1"/>
    <property type="gene ID" value="OBART07G26230"/>
</dbReference>
<sequence length="209" mass="22619">MTAGSLLDALDIVFTVVTIGLVVIKGTSVVPRKRNIHVFNVLVAFWALGLIALKMLNFCYQRTGLPEKMFSPTAIHLIEIVLTLTVLGILLFLDDIEKKKKERRDRASLQGARPSAPFFLVGLAITGYGMAVFFAGGSPSAFLLGDFGVYYIIIGLIVIITGLKRAGAQSDNEGRGVGVSVLVYILVLLVATAITGKIDPRLYYCDKVV</sequence>
<proteinExistence type="predicted"/>
<dbReference type="PaxDb" id="65489-OBART07G26230.1"/>
<evidence type="ECO:0000256" key="1">
    <source>
        <dbReference type="SAM" id="Phobius"/>
    </source>
</evidence>
<evidence type="ECO:0000313" key="3">
    <source>
        <dbReference type="Proteomes" id="UP000026960"/>
    </source>
</evidence>
<keyword evidence="1" id="KW-0472">Membrane</keyword>
<feature type="transmembrane region" description="Helical" evidence="1">
    <location>
        <begin position="36"/>
        <end position="53"/>
    </location>
</feature>
<reference evidence="2" key="2">
    <citation type="submission" date="2015-03" db="UniProtKB">
        <authorList>
            <consortium name="EnsemblPlants"/>
        </authorList>
    </citation>
    <scope>IDENTIFICATION</scope>
</reference>
<keyword evidence="3" id="KW-1185">Reference proteome</keyword>
<dbReference type="AlphaFoldDB" id="A0A0D3GUX7"/>
<reference evidence="2" key="1">
    <citation type="journal article" date="2009" name="Rice">
        <title>De Novo Next Generation Sequencing of Plant Genomes.</title>
        <authorList>
            <person name="Rounsley S."/>
            <person name="Marri P.R."/>
            <person name="Yu Y."/>
            <person name="He R."/>
            <person name="Sisneros N."/>
            <person name="Goicoechea J.L."/>
            <person name="Lee S.J."/>
            <person name="Angelova A."/>
            <person name="Kudrna D."/>
            <person name="Luo M."/>
            <person name="Affourtit J."/>
            <person name="Desany B."/>
            <person name="Knight J."/>
            <person name="Niazi F."/>
            <person name="Egholm M."/>
            <person name="Wing R.A."/>
        </authorList>
    </citation>
    <scope>NUCLEOTIDE SEQUENCE [LARGE SCALE GENOMIC DNA]</scope>
    <source>
        <strain evidence="2">cv. IRGC 105608</strain>
    </source>
</reference>
<dbReference type="Proteomes" id="UP000026960">
    <property type="component" value="Chromosome 7"/>
</dbReference>
<accession>A0A0D3GUX7</accession>
<feature type="transmembrane region" description="Helical" evidence="1">
    <location>
        <begin position="6"/>
        <end position="24"/>
    </location>
</feature>
<dbReference type="Gramene" id="OBART07G26230.1">
    <property type="protein sequence ID" value="OBART07G26230.1"/>
    <property type="gene ID" value="OBART07G26230"/>
</dbReference>
<keyword evidence="1" id="KW-0812">Transmembrane</keyword>